<dbReference type="PANTHER" id="PTHR46060:SF1">
    <property type="entry name" value="MARINER MOS1 TRANSPOSASE-LIKE PROTEIN"/>
    <property type="match status" value="1"/>
</dbReference>
<feature type="region of interest" description="Disordered" evidence="1">
    <location>
        <begin position="130"/>
        <end position="163"/>
    </location>
</feature>
<dbReference type="PANTHER" id="PTHR46060">
    <property type="entry name" value="MARINER MOS1 TRANSPOSASE-LIKE PROTEIN"/>
    <property type="match status" value="1"/>
</dbReference>
<gene>
    <name evidence="3" type="ORF">EVAR_81266_1</name>
</gene>
<feature type="region of interest" description="Disordered" evidence="1">
    <location>
        <begin position="252"/>
        <end position="276"/>
    </location>
</feature>
<sequence length="450" mass="49777">MNTTATSLSSEHSWMKAGISRHSSMESVLSIQSKETAETHRLLVEAYNEAALNEKTCSEWFQKFKNDGFDIENKDCSGRPKNYEDVELEEDSSQTQKELALTLEVTQQAVSHRLKLLGIIHEQEFVRDTSDTDWTNDPDVEYEPVTEPEDEPANRAGDTSSDNDIITTKVVAVSVCDDGDLEFADSGTRAESGHRGGGQPKRKCKRTTANIEVNCIPQVRLLGDNPDSGVESNFNSQASSQELSQDILTPSFKEHDVTDGPGPSSQAENSETRINSIDSIGIKKNVILDDTSSSRKRRAGSVDRRNKRIKTKYSDSETDTGSEDSAIKSRNDDVKPLVKSVSDPALTIDDTLNVRTKAIVNTLKEKFDDSKENLCIVCFTKPKSGVFVHGRIAHICCCYKCAVKIWTQLKRCPVCNSKFAFDVCRSATSTEVIAMMSSRSHLDSIGDEVP</sequence>
<feature type="compositionally biased region" description="Polar residues" evidence="1">
    <location>
        <begin position="263"/>
        <end position="276"/>
    </location>
</feature>
<dbReference type="InterPro" id="IPR036388">
    <property type="entry name" value="WH-like_DNA-bd_sf"/>
</dbReference>
<keyword evidence="4" id="KW-1185">Reference proteome</keyword>
<dbReference type="CDD" id="cd16646">
    <property type="entry name" value="mRING-HC-C2H2C4_MDM2-like"/>
    <property type="match status" value="1"/>
</dbReference>
<evidence type="ECO:0000313" key="3">
    <source>
        <dbReference type="EMBL" id="GBP54098.1"/>
    </source>
</evidence>
<name>A0A4C1WRU1_EUMVA</name>
<feature type="compositionally biased region" description="Acidic residues" evidence="1">
    <location>
        <begin position="134"/>
        <end position="151"/>
    </location>
</feature>
<feature type="region of interest" description="Disordered" evidence="1">
    <location>
        <begin position="184"/>
        <end position="206"/>
    </location>
</feature>
<evidence type="ECO:0000259" key="2">
    <source>
        <dbReference type="Pfam" id="PF17906"/>
    </source>
</evidence>
<comment type="caution">
    <text evidence="3">The sequence shown here is derived from an EMBL/GenBank/DDBJ whole genome shotgun (WGS) entry which is preliminary data.</text>
</comment>
<dbReference type="Gene3D" id="1.10.10.10">
    <property type="entry name" value="Winged helix-like DNA-binding domain superfamily/Winged helix DNA-binding domain"/>
    <property type="match status" value="1"/>
</dbReference>
<evidence type="ECO:0000256" key="1">
    <source>
        <dbReference type="SAM" id="MobiDB-lite"/>
    </source>
</evidence>
<feature type="region of interest" description="Disordered" evidence="1">
    <location>
        <begin position="291"/>
        <end position="331"/>
    </location>
</feature>
<dbReference type="InterPro" id="IPR013083">
    <property type="entry name" value="Znf_RING/FYVE/PHD"/>
</dbReference>
<accession>A0A4C1WRU1</accession>
<dbReference type="OrthoDB" id="24526at2759"/>
<feature type="compositionally biased region" description="Polar residues" evidence="1">
    <location>
        <begin position="230"/>
        <end position="243"/>
    </location>
</feature>
<dbReference type="Gene3D" id="1.10.10.1450">
    <property type="match status" value="1"/>
</dbReference>
<feature type="compositionally biased region" description="Basic residues" evidence="1">
    <location>
        <begin position="294"/>
        <end position="311"/>
    </location>
</feature>
<dbReference type="Pfam" id="PF13920">
    <property type="entry name" value="zf-C3HC4_3"/>
    <property type="match status" value="1"/>
</dbReference>
<protein>
    <submittedName>
        <fullName evidence="3">Mariner Mos1 transposase</fullName>
    </submittedName>
</protein>
<feature type="domain" description="Mos1 transposase HTH" evidence="2">
    <location>
        <begin position="32"/>
        <end position="66"/>
    </location>
</feature>
<dbReference type="InterPro" id="IPR041426">
    <property type="entry name" value="Mos1_HTH"/>
</dbReference>
<organism evidence="3 4">
    <name type="scientific">Eumeta variegata</name>
    <name type="common">Bagworm moth</name>
    <name type="synonym">Eumeta japonica</name>
    <dbReference type="NCBI Taxonomy" id="151549"/>
    <lineage>
        <taxon>Eukaryota</taxon>
        <taxon>Metazoa</taxon>
        <taxon>Ecdysozoa</taxon>
        <taxon>Arthropoda</taxon>
        <taxon>Hexapoda</taxon>
        <taxon>Insecta</taxon>
        <taxon>Pterygota</taxon>
        <taxon>Neoptera</taxon>
        <taxon>Endopterygota</taxon>
        <taxon>Lepidoptera</taxon>
        <taxon>Glossata</taxon>
        <taxon>Ditrysia</taxon>
        <taxon>Tineoidea</taxon>
        <taxon>Psychidae</taxon>
        <taxon>Oiketicinae</taxon>
        <taxon>Eumeta</taxon>
    </lineage>
</organism>
<dbReference type="Proteomes" id="UP000299102">
    <property type="component" value="Unassembled WGS sequence"/>
</dbReference>
<dbReference type="Pfam" id="PF17906">
    <property type="entry name" value="HTH_48"/>
    <property type="match status" value="1"/>
</dbReference>
<evidence type="ECO:0000313" key="4">
    <source>
        <dbReference type="Proteomes" id="UP000299102"/>
    </source>
</evidence>
<dbReference type="EMBL" id="BGZK01000639">
    <property type="protein sequence ID" value="GBP54098.1"/>
    <property type="molecule type" value="Genomic_DNA"/>
</dbReference>
<dbReference type="AlphaFoldDB" id="A0A4C1WRU1"/>
<feature type="region of interest" description="Disordered" evidence="1">
    <location>
        <begin position="224"/>
        <end position="243"/>
    </location>
</feature>
<reference evidence="3 4" key="1">
    <citation type="journal article" date="2019" name="Commun. Biol.">
        <title>The bagworm genome reveals a unique fibroin gene that provides high tensile strength.</title>
        <authorList>
            <person name="Kono N."/>
            <person name="Nakamura H."/>
            <person name="Ohtoshi R."/>
            <person name="Tomita M."/>
            <person name="Numata K."/>
            <person name="Arakawa K."/>
        </authorList>
    </citation>
    <scope>NUCLEOTIDE SEQUENCE [LARGE SCALE GENOMIC DNA]</scope>
</reference>
<proteinExistence type="predicted"/>
<dbReference type="InterPro" id="IPR052709">
    <property type="entry name" value="Transposase-MT_Hybrid"/>
</dbReference>
<dbReference type="Gene3D" id="3.30.40.10">
    <property type="entry name" value="Zinc/RING finger domain, C3HC4 (zinc finger)"/>
    <property type="match status" value="1"/>
</dbReference>